<evidence type="ECO:0000259" key="3">
    <source>
        <dbReference type="Pfam" id="PF13086"/>
    </source>
</evidence>
<dbReference type="InterPro" id="IPR041679">
    <property type="entry name" value="DNA2/NAM7-like_C"/>
</dbReference>
<dbReference type="InterPro" id="IPR047187">
    <property type="entry name" value="SF1_C_Upf1"/>
</dbReference>
<dbReference type="InterPro" id="IPR045055">
    <property type="entry name" value="DNA2/NAM7-like"/>
</dbReference>
<dbReference type="Proteomes" id="UP000290545">
    <property type="component" value="Unassembled WGS sequence"/>
</dbReference>
<evidence type="ECO:0000259" key="5">
    <source>
        <dbReference type="Pfam" id="PF18741"/>
    </source>
</evidence>
<comment type="caution">
    <text evidence="6">The sequence shown here is derived from an EMBL/GenBank/DDBJ whole genome shotgun (WGS) entry which is preliminary data.</text>
</comment>
<dbReference type="EMBL" id="SDHZ01000002">
    <property type="protein sequence ID" value="RXK83706.1"/>
    <property type="molecule type" value="Genomic_DNA"/>
</dbReference>
<feature type="domain" description="DNA2/NAM7 helicase helicase" evidence="3">
    <location>
        <begin position="547"/>
        <end position="612"/>
    </location>
</feature>
<reference evidence="6 7" key="1">
    <citation type="submission" date="2019-01" db="EMBL/GenBank/DDBJ databases">
        <title>Filimonas sp. strain TTM-71.</title>
        <authorList>
            <person name="Chen W.-M."/>
        </authorList>
    </citation>
    <scope>NUCLEOTIDE SEQUENCE [LARGE SCALE GENOMIC DNA]</scope>
    <source>
        <strain evidence="6 7">TTM-71</strain>
    </source>
</reference>
<dbReference type="RefSeq" id="WP_129004758.1">
    <property type="nucleotide sequence ID" value="NZ_SDHZ01000002.1"/>
</dbReference>
<gene>
    <name evidence="6" type="ORF">ESB13_16635</name>
</gene>
<dbReference type="InterPro" id="IPR008893">
    <property type="entry name" value="WGR_domain"/>
</dbReference>
<feature type="coiled-coil region" evidence="1">
    <location>
        <begin position="963"/>
        <end position="1016"/>
    </location>
</feature>
<dbReference type="Gene3D" id="3.40.50.300">
    <property type="entry name" value="P-loop containing nucleotide triphosphate hydrolases"/>
    <property type="match status" value="3"/>
</dbReference>
<feature type="domain" description="Restriction endonuclease type II-like" evidence="5">
    <location>
        <begin position="1536"/>
        <end position="1628"/>
    </location>
</feature>
<dbReference type="SUPFAM" id="SSF52540">
    <property type="entry name" value="P-loop containing nucleoside triphosphate hydrolases"/>
    <property type="match status" value="1"/>
</dbReference>
<dbReference type="Pfam" id="PF13087">
    <property type="entry name" value="AAA_12"/>
    <property type="match status" value="1"/>
</dbReference>
<evidence type="ECO:0000256" key="1">
    <source>
        <dbReference type="SAM" id="Coils"/>
    </source>
</evidence>
<evidence type="ECO:0000259" key="4">
    <source>
        <dbReference type="Pfam" id="PF13087"/>
    </source>
</evidence>
<dbReference type="CDD" id="cd18808">
    <property type="entry name" value="SF1_C_Upf1"/>
    <property type="match status" value="1"/>
</dbReference>
<keyword evidence="7" id="KW-1185">Reference proteome</keyword>
<protein>
    <submittedName>
        <fullName evidence="6">DUF4011 domain-containing protein</fullName>
    </submittedName>
</protein>
<feature type="domain" description="DNA2/NAM7 helicase-like C-terminal" evidence="4">
    <location>
        <begin position="1260"/>
        <end position="1472"/>
    </location>
</feature>
<dbReference type="Pfam" id="PF18741">
    <property type="entry name" value="MTES_1575"/>
    <property type="match status" value="1"/>
</dbReference>
<dbReference type="InterPro" id="IPR041677">
    <property type="entry name" value="DNA2/NAM7_AAA_11"/>
</dbReference>
<dbReference type="Pfam" id="PF13086">
    <property type="entry name" value="AAA_11"/>
    <property type="match status" value="1"/>
</dbReference>
<keyword evidence="1" id="KW-0175">Coiled coil</keyword>
<dbReference type="GO" id="GO:0004386">
    <property type="term" value="F:helicase activity"/>
    <property type="evidence" value="ECO:0007669"/>
    <property type="project" value="InterPro"/>
</dbReference>
<name>A0A4Q1D6R6_9BACT</name>
<dbReference type="Gene3D" id="2.20.140.10">
    <property type="entry name" value="WGR domain"/>
    <property type="match status" value="1"/>
</dbReference>
<evidence type="ECO:0000259" key="2">
    <source>
        <dbReference type="Pfam" id="PF05406"/>
    </source>
</evidence>
<dbReference type="InterPro" id="IPR049468">
    <property type="entry name" value="Restrct_endonuc-II-like_dom"/>
</dbReference>
<evidence type="ECO:0000313" key="6">
    <source>
        <dbReference type="EMBL" id="RXK83706.1"/>
    </source>
</evidence>
<dbReference type="InterPro" id="IPR027417">
    <property type="entry name" value="P-loop_NTPase"/>
</dbReference>
<dbReference type="PANTHER" id="PTHR10887">
    <property type="entry name" value="DNA2/NAM7 HELICASE FAMILY"/>
    <property type="match status" value="1"/>
</dbReference>
<organism evidence="6 7">
    <name type="scientific">Filimonas effusa</name>
    <dbReference type="NCBI Taxonomy" id="2508721"/>
    <lineage>
        <taxon>Bacteria</taxon>
        <taxon>Pseudomonadati</taxon>
        <taxon>Bacteroidota</taxon>
        <taxon>Chitinophagia</taxon>
        <taxon>Chitinophagales</taxon>
        <taxon>Chitinophagaceae</taxon>
        <taxon>Filimonas</taxon>
    </lineage>
</organism>
<feature type="domain" description="WGR" evidence="2">
    <location>
        <begin position="1668"/>
        <end position="1719"/>
    </location>
</feature>
<dbReference type="OrthoDB" id="9757917at2"/>
<evidence type="ECO:0000313" key="7">
    <source>
        <dbReference type="Proteomes" id="UP000290545"/>
    </source>
</evidence>
<sequence length="1725" mass="195161">MPDISFQQYLPAAFKNGSWANDEVVAFVLPLFEKVLLFHQAGQVAAFEHTASNLRVLDNQLYIADNCSHPPSPPVAANAKAIPTPLQYLPAYQSAEINAGRHDALSDIFCLGQIMASVMMGLNLYHMTELERFIAFRNQPAGLNERIHPALAALAAEMTELDRAERCRDLADCIQRLRFYRDYDPQKQEDLAGEALLQVKQPAHRKAFILGKLRNRLFDTSRRNRLLFYKPNSRFINLTIGSVPAVKQAALIKTETLFYWNNTIAAHVTGLKDLSLNKYLCFEDHLYLDAQLNNIRLEAESDEKEYGFSQLRLVIAFLHWNNFKEDPKERIQSPLLLLPVKLKRSKALKEQRFTLEITDNNAIVNPVLAHFLKDLYGLELPESIDLEEMSLETFFQGLKAKIDTLAQGVILTFRDKPQAPGAHAMALQTIRQYAKRQRIKQSAALPGQYAALKEKQLPLPELPAELANLPEPAINPYSWDVDSCNLVLGNFNYKKMSLVSDYAKVAEQNMAHPVFDELFGSEPRQQPAVNITLSPAQWYHVVAADPTQTNAVLYSRSGHSYVIQGPPGTGKSQTITNLIADFLAQGKNILFVCEKRAALDVVFHRLQQTRLAELCCYIHDSQGDKKEFIKDLKTVYDNFLQHPMDLHMIALDRKATLERFNDQLQLLQAYHEQQTTLLPEAGISMRALLEKALKLQPHIPDLDPGMPLPVYNEWQQFGQAISQLSEALERSGAGPELAGHPCSNLANTVITAENPFSLLENLSAHSFNIIEQLSQIMHHYQVPPLFYDSFAALSNLLKDAAVMAPVARNRNLQIVNPDTPEAAAFEQAHKQQQVLRKQYEAALKINTNWRYKFSKQETEQALYIAGKHENSFWNFFSGSWRHLKKQLKQAYSFSAHHIPPSFTSVLQQLQEEYKALEQLNNYLQAVQQEYGVENLNTVYIGIDVLRRKKNDPAINFLLQHPEANELVHQLSMLNNMLHQLEMQLKQCLYNYESKSLNQLRDELATIQSNADVLRELMPALKKLAALPADLQELIRKIPLTPQQTEAALANKTLQLLLSRNPVFADTNHWSLKDTVRELESGYNKLLQLNSDYIRAVRRQDFLNNYQLSNTTASKLDAEQKAFKKEYAEGRKVLEHEMAKTKQYKSIRTLASNESGRVLKDLKPVWLMSPLSVSDSLPLDAGFFDVVIFDEASQIPLEEGVPALFRAPQTIIVGDDKQMPPSQFFNAKVEDPNDLELFDGETEEEIISIEADSLLVQGTRKLHNAMLKWHYRSRYETLISYSNHAFYNANLLTVPDRNLYNSNNPAIEVLQPQQGAANAGRLLNNSMSFHYLPQSVYEKRSNRDEARYIAVIIRELLLSKTSDSIGIVAFSQEQQSVIKEELESLADLDKNFDTLLEKAWNRKEDGQFTGLFVKNLENVQGDERDIIIMSVCYGHDRQGKMLMNFGPVNRKGGEKRLNVIFSRARKHMAVISSIKHQHITNDYNEGASYLKRFLHYAEMVSEGNMQQAGNILDGLVINSGRAAMANTPAFTATATQLKAELEARGFVVGEAIGQSSFKCALAIKRDKNDTAYNLGILVDDDLHYLNKDVIEQYYLRPAILQNFGWQVINVYTKDWLENKEEVLQTVLLALENKMPETKAGLEKTAGTEGAAPSSAATSGNAAELVSAAGDKFWNITRAGNRISMRFGKTGTKGQMQIRTYLNDAEAEAAMQQLITYQAQQGFIISN</sequence>
<dbReference type="Pfam" id="PF13195">
    <property type="entry name" value="DUF4011"/>
    <property type="match status" value="1"/>
</dbReference>
<proteinExistence type="predicted"/>
<accession>A0A4Q1D6R6</accession>
<dbReference type="InterPro" id="IPR025103">
    <property type="entry name" value="DUF4011"/>
</dbReference>
<dbReference type="Pfam" id="PF05406">
    <property type="entry name" value="WGR"/>
    <property type="match status" value="1"/>
</dbReference>